<sequence>MVDNIDSNLNNVKNKISTFKENPALEANNANLRGALSILNNTNVLKFDLTPSEFKKYRLDELKYHIEIIELFEKHHIKNYRSSKPYHMNVMPPQGAVDGPIFGTVDPAIIKNKKTREQYKSDLEENNKIGKEIAFQGELTKLKYVLEAPNIKIGSIATIELFIKNHYTNDSFDIIEIKKSINESKLEPYIKNKILDDTIGHKNSKQ</sequence>
<name>A0AAQ0V5A8_CITKO</name>
<dbReference type="EMBL" id="JADVNV010000005">
    <property type="protein sequence ID" value="MBJ9869223.1"/>
    <property type="molecule type" value="Genomic_DNA"/>
</dbReference>
<proteinExistence type="predicted"/>
<comment type="caution">
    <text evidence="2">The sequence shown here is derived from an EMBL/GenBank/DDBJ whole genome shotgun (WGS) entry which is preliminary data.</text>
</comment>
<evidence type="ECO:0000313" key="1">
    <source>
        <dbReference type="EMBL" id="MBJ9869223.1"/>
    </source>
</evidence>
<protein>
    <submittedName>
        <fullName evidence="2">Uncharacterized protein</fullName>
    </submittedName>
</protein>
<dbReference type="RefSeq" id="WP_058668210.1">
    <property type="nucleotide sequence ID" value="NZ_ABTEQQ020000004.1"/>
</dbReference>
<evidence type="ECO:0000313" key="3">
    <source>
        <dbReference type="Proteomes" id="UP000282299"/>
    </source>
</evidence>
<accession>A0AAQ0V5A8</accession>
<dbReference type="Proteomes" id="UP000807555">
    <property type="component" value="Unassembled WGS sequence"/>
</dbReference>
<dbReference type="AlphaFoldDB" id="A0AAQ0V5A8"/>
<gene>
    <name evidence="2" type="ORF">EGS84_04640</name>
    <name evidence="1" type="ORF">I5687_14815</name>
</gene>
<organism evidence="2 3">
    <name type="scientific">Citrobacter koseri</name>
    <name type="common">Citrobacter diversus</name>
    <dbReference type="NCBI Taxonomy" id="545"/>
    <lineage>
        <taxon>Bacteria</taxon>
        <taxon>Pseudomonadati</taxon>
        <taxon>Pseudomonadota</taxon>
        <taxon>Gammaproteobacteria</taxon>
        <taxon>Enterobacterales</taxon>
        <taxon>Enterobacteriaceae</taxon>
        <taxon>Citrobacter</taxon>
    </lineage>
</organism>
<dbReference type="Proteomes" id="UP000282299">
    <property type="component" value="Unassembled WGS sequence"/>
</dbReference>
<evidence type="ECO:0000313" key="2">
    <source>
        <dbReference type="EMBL" id="RSC16277.1"/>
    </source>
</evidence>
<dbReference type="EMBL" id="RKIT01000002">
    <property type="protein sequence ID" value="RSC16277.1"/>
    <property type="molecule type" value="Genomic_DNA"/>
</dbReference>
<reference evidence="1" key="3">
    <citation type="submission" date="2020-11" db="EMBL/GenBank/DDBJ databases">
        <title>Enhanced detection system for hospital associated transmission using whole genome sequencing surveillance.</title>
        <authorList>
            <person name="Harrison L.H."/>
            <person name="Van Tyne D."/>
            <person name="Marsh J.W."/>
            <person name="Griffith M.P."/>
            <person name="Snyder D.J."/>
            <person name="Cooper V.S."/>
            <person name="Mustapha M."/>
        </authorList>
    </citation>
    <scope>NUCLEOTIDE SEQUENCE</scope>
    <source>
        <strain evidence="1">CB00014</strain>
    </source>
</reference>
<reference evidence="2" key="2">
    <citation type="submission" date="2018-10" db="EMBL/GenBank/DDBJ databases">
        <title>FDA dAtabase for Regulatory Grade micrObial Sequences (FDA-ARGOS): Supporting development and validation of Infectious Disease Dx tests.</title>
        <authorList>
            <person name="Campos J."/>
            <person name="Goldberg B."/>
            <person name="Tallon L.J."/>
            <person name="Sadzewicz L."/>
            <person name="Zhao X."/>
            <person name="Vavikolanu K."/>
            <person name="Mehta A."/>
            <person name="Aluvathingal J."/>
            <person name="Nadendla S."/>
            <person name="Geyer C."/>
            <person name="Nandy P."/>
            <person name="Yan Y."/>
            <person name="Sichtig H."/>
        </authorList>
    </citation>
    <scope>NUCLEOTIDE SEQUENCE</scope>
    <source>
        <strain evidence="2">FDAARGOS_526</strain>
    </source>
</reference>
<reference evidence="3" key="1">
    <citation type="submission" date="2018-10" db="EMBL/GenBank/DDBJ databases">
        <title>FDA dAtabase for Regulatory Grade micrObial Sequences (FDA-ARGOS): Supporting development and validation of Infectious Disease Dx tests.</title>
        <authorList>
            <person name="Goldberg B."/>
            <person name="Campos J."/>
            <person name="Tallon L."/>
            <person name="Sadzewicz L."/>
            <person name="Zhao X."/>
            <person name="Vavikolanu K."/>
            <person name="Mehta A."/>
            <person name="Aluvathingal J."/>
            <person name="Nadendla S."/>
            <person name="Geyer C."/>
            <person name="Nandy P."/>
            <person name="Yan Y."/>
            <person name="Sichtig H."/>
        </authorList>
    </citation>
    <scope>NUCLEOTIDE SEQUENCE [LARGE SCALE GENOMIC DNA]</scope>
    <source>
        <strain evidence="3">FDAARGOS_526</strain>
    </source>
</reference>